<evidence type="ECO:0000256" key="4">
    <source>
        <dbReference type="ARBA" id="ARBA00022692"/>
    </source>
</evidence>
<name>A0A1G8M054_9CLOT</name>
<protein>
    <submittedName>
        <fullName evidence="8">Chromate transporter</fullName>
    </submittedName>
</protein>
<keyword evidence="4 7" id="KW-0812">Transmembrane</keyword>
<dbReference type="EMBL" id="FNDZ01000003">
    <property type="protein sequence ID" value="SDI61318.1"/>
    <property type="molecule type" value="Genomic_DNA"/>
</dbReference>
<dbReference type="InterPro" id="IPR052518">
    <property type="entry name" value="CHR_Transporter"/>
</dbReference>
<keyword evidence="6 7" id="KW-0472">Membrane</keyword>
<reference evidence="8 9" key="1">
    <citation type="submission" date="2016-10" db="EMBL/GenBank/DDBJ databases">
        <authorList>
            <person name="de Groot N.N."/>
        </authorList>
    </citation>
    <scope>NUCLEOTIDE SEQUENCE [LARGE SCALE GENOMIC DNA]</scope>
    <source>
        <strain evidence="8 9">CGMCC 1.5058</strain>
    </source>
</reference>
<dbReference type="Proteomes" id="UP000183255">
    <property type="component" value="Unassembled WGS sequence"/>
</dbReference>
<evidence type="ECO:0000256" key="2">
    <source>
        <dbReference type="ARBA" id="ARBA00005262"/>
    </source>
</evidence>
<keyword evidence="5 7" id="KW-1133">Transmembrane helix</keyword>
<evidence type="ECO:0000313" key="8">
    <source>
        <dbReference type="EMBL" id="SDI61318.1"/>
    </source>
</evidence>
<sequence length="193" mass="20908">MKEPQNLYRTLFTSTFMLSAFTFGGGYVIVPLMRKKFVEELKWIDDVEMLNMISIAQSSPGALAVNTSVILGYKLKGIKGALVTVLGTILPPLLLLSLISLFYASFRDNALVAAVLSTMQAGVAAIILHVVYTMTRSILTSKNLTSALILFTSLVLVILFQVPILPVLILSALAGFLPDLSMKKEGESHDAVS</sequence>
<comment type="similarity">
    <text evidence="2">Belongs to the chromate ion transporter (CHR) (TC 2.A.51) family.</text>
</comment>
<gene>
    <name evidence="8" type="ORF">SAMN05421804_103239</name>
</gene>
<evidence type="ECO:0000256" key="6">
    <source>
        <dbReference type="ARBA" id="ARBA00023136"/>
    </source>
</evidence>
<evidence type="ECO:0000256" key="1">
    <source>
        <dbReference type="ARBA" id="ARBA00004651"/>
    </source>
</evidence>
<evidence type="ECO:0000313" key="9">
    <source>
        <dbReference type="Proteomes" id="UP000183255"/>
    </source>
</evidence>
<feature type="transmembrane region" description="Helical" evidence="7">
    <location>
        <begin position="7"/>
        <end position="30"/>
    </location>
</feature>
<organism evidence="8 9">
    <name type="scientific">Proteiniclasticum ruminis</name>
    <dbReference type="NCBI Taxonomy" id="398199"/>
    <lineage>
        <taxon>Bacteria</taxon>
        <taxon>Bacillati</taxon>
        <taxon>Bacillota</taxon>
        <taxon>Clostridia</taxon>
        <taxon>Eubacteriales</taxon>
        <taxon>Clostridiaceae</taxon>
        <taxon>Proteiniclasticum</taxon>
    </lineage>
</organism>
<dbReference type="GO" id="GO:0005886">
    <property type="term" value="C:plasma membrane"/>
    <property type="evidence" value="ECO:0007669"/>
    <property type="project" value="UniProtKB-SubCell"/>
</dbReference>
<evidence type="ECO:0000256" key="3">
    <source>
        <dbReference type="ARBA" id="ARBA00022475"/>
    </source>
</evidence>
<feature type="transmembrane region" description="Helical" evidence="7">
    <location>
        <begin position="80"/>
        <end position="104"/>
    </location>
</feature>
<dbReference type="PANTHER" id="PTHR43663:SF2">
    <property type="entry name" value="CHROMATE TRANSPORT PROTEIN-RELATED"/>
    <property type="match status" value="1"/>
</dbReference>
<comment type="subcellular location">
    <subcellularLocation>
        <location evidence="1">Cell membrane</location>
        <topology evidence="1">Multi-pass membrane protein</topology>
    </subcellularLocation>
</comment>
<dbReference type="GO" id="GO:0015109">
    <property type="term" value="F:chromate transmembrane transporter activity"/>
    <property type="evidence" value="ECO:0007669"/>
    <property type="project" value="InterPro"/>
</dbReference>
<dbReference type="Pfam" id="PF02417">
    <property type="entry name" value="Chromate_transp"/>
    <property type="match status" value="1"/>
</dbReference>
<keyword evidence="3" id="KW-1003">Cell membrane</keyword>
<dbReference type="InterPro" id="IPR003370">
    <property type="entry name" value="Chromate_transpt"/>
</dbReference>
<accession>A0A1G8M054</accession>
<proteinExistence type="inferred from homology"/>
<dbReference type="RefSeq" id="WP_036909225.1">
    <property type="nucleotide sequence ID" value="NZ_DAMANS010000017.1"/>
</dbReference>
<dbReference type="PANTHER" id="PTHR43663">
    <property type="entry name" value="CHROMATE TRANSPORT PROTEIN-RELATED"/>
    <property type="match status" value="1"/>
</dbReference>
<feature type="transmembrane region" description="Helical" evidence="7">
    <location>
        <begin position="144"/>
        <end position="177"/>
    </location>
</feature>
<evidence type="ECO:0000256" key="5">
    <source>
        <dbReference type="ARBA" id="ARBA00022989"/>
    </source>
</evidence>
<evidence type="ECO:0000256" key="7">
    <source>
        <dbReference type="SAM" id="Phobius"/>
    </source>
</evidence>
<feature type="transmembrane region" description="Helical" evidence="7">
    <location>
        <begin position="110"/>
        <end position="132"/>
    </location>
</feature>
<dbReference type="AlphaFoldDB" id="A0A1G8M054"/>